<dbReference type="Proteomes" id="UP001345219">
    <property type="component" value="Chromosome 15"/>
</dbReference>
<reference evidence="1 2" key="1">
    <citation type="journal article" date="2023" name="Hortic Res">
        <title>Pangenome of water caltrop reveals structural variations and asymmetric subgenome divergence after allopolyploidization.</title>
        <authorList>
            <person name="Zhang X."/>
            <person name="Chen Y."/>
            <person name="Wang L."/>
            <person name="Yuan Y."/>
            <person name="Fang M."/>
            <person name="Shi L."/>
            <person name="Lu R."/>
            <person name="Comes H.P."/>
            <person name="Ma Y."/>
            <person name="Chen Y."/>
            <person name="Huang G."/>
            <person name="Zhou Y."/>
            <person name="Zheng Z."/>
            <person name="Qiu Y."/>
        </authorList>
    </citation>
    <scope>NUCLEOTIDE SEQUENCE [LARGE SCALE GENOMIC DNA]</scope>
    <source>
        <tissue evidence="1">Roots</tissue>
    </source>
</reference>
<protein>
    <submittedName>
        <fullName evidence="1">Uncharacterized protein</fullName>
    </submittedName>
</protein>
<evidence type="ECO:0000313" key="1">
    <source>
        <dbReference type="EMBL" id="KAK4758534.1"/>
    </source>
</evidence>
<keyword evidence="2" id="KW-1185">Reference proteome</keyword>
<organism evidence="1 2">
    <name type="scientific">Trapa incisa</name>
    <dbReference type="NCBI Taxonomy" id="236973"/>
    <lineage>
        <taxon>Eukaryota</taxon>
        <taxon>Viridiplantae</taxon>
        <taxon>Streptophyta</taxon>
        <taxon>Embryophyta</taxon>
        <taxon>Tracheophyta</taxon>
        <taxon>Spermatophyta</taxon>
        <taxon>Magnoliopsida</taxon>
        <taxon>eudicotyledons</taxon>
        <taxon>Gunneridae</taxon>
        <taxon>Pentapetalae</taxon>
        <taxon>rosids</taxon>
        <taxon>malvids</taxon>
        <taxon>Myrtales</taxon>
        <taxon>Lythraceae</taxon>
        <taxon>Trapa</taxon>
    </lineage>
</organism>
<proteinExistence type="predicted"/>
<dbReference type="AlphaFoldDB" id="A0AAN7K525"/>
<dbReference type="EMBL" id="JAXIOK010000012">
    <property type="protein sequence ID" value="KAK4758534.1"/>
    <property type="molecule type" value="Genomic_DNA"/>
</dbReference>
<evidence type="ECO:0000313" key="2">
    <source>
        <dbReference type="Proteomes" id="UP001345219"/>
    </source>
</evidence>
<accession>A0AAN7K525</accession>
<name>A0AAN7K525_9MYRT</name>
<gene>
    <name evidence="1" type="ORF">SAY87_019835</name>
</gene>
<comment type="caution">
    <text evidence="1">The sequence shown here is derived from an EMBL/GenBank/DDBJ whole genome shotgun (WGS) entry which is preliminary data.</text>
</comment>
<sequence>MNCMQTTLLSGSNLINGGSVEERRYARLIKVKALEESNVPIWYSSTHISMYRIVNHNSYTIFHVEMLRFFYRELAHQGVGWSALMKNCSNLINGGSVEEW</sequence>